<proteinExistence type="predicted"/>
<accession>A0A9N9BEP0</accession>
<dbReference type="EMBL" id="CAJVPI010000669">
    <property type="protein sequence ID" value="CAG8561180.1"/>
    <property type="molecule type" value="Genomic_DNA"/>
</dbReference>
<dbReference type="Proteomes" id="UP000789739">
    <property type="component" value="Unassembled WGS sequence"/>
</dbReference>
<sequence length="46" mass="5271">ALQAEKVEKYPLYIADRPHGAEMKAIHYSPESRALYYVIAEISSFN</sequence>
<feature type="non-terminal residue" evidence="1">
    <location>
        <position position="1"/>
    </location>
</feature>
<evidence type="ECO:0000313" key="2">
    <source>
        <dbReference type="Proteomes" id="UP000789739"/>
    </source>
</evidence>
<dbReference type="AlphaFoldDB" id="A0A9N9BEP0"/>
<evidence type="ECO:0000313" key="1">
    <source>
        <dbReference type="EMBL" id="CAG8561180.1"/>
    </source>
</evidence>
<keyword evidence="2" id="KW-1185">Reference proteome</keyword>
<organism evidence="1 2">
    <name type="scientific">Paraglomus brasilianum</name>
    <dbReference type="NCBI Taxonomy" id="144538"/>
    <lineage>
        <taxon>Eukaryota</taxon>
        <taxon>Fungi</taxon>
        <taxon>Fungi incertae sedis</taxon>
        <taxon>Mucoromycota</taxon>
        <taxon>Glomeromycotina</taxon>
        <taxon>Glomeromycetes</taxon>
        <taxon>Paraglomerales</taxon>
        <taxon>Paraglomeraceae</taxon>
        <taxon>Paraglomus</taxon>
    </lineage>
</organism>
<gene>
    <name evidence="1" type="ORF">PBRASI_LOCUS5601</name>
</gene>
<name>A0A9N9BEP0_9GLOM</name>
<comment type="caution">
    <text evidence="1">The sequence shown here is derived from an EMBL/GenBank/DDBJ whole genome shotgun (WGS) entry which is preliminary data.</text>
</comment>
<protein>
    <submittedName>
        <fullName evidence="1">2631_t:CDS:1</fullName>
    </submittedName>
</protein>
<reference evidence="1" key="1">
    <citation type="submission" date="2021-06" db="EMBL/GenBank/DDBJ databases">
        <authorList>
            <person name="Kallberg Y."/>
            <person name="Tangrot J."/>
            <person name="Rosling A."/>
        </authorList>
    </citation>
    <scope>NUCLEOTIDE SEQUENCE</scope>
    <source>
        <strain evidence="1">BR232B</strain>
    </source>
</reference>